<evidence type="ECO:0000313" key="4">
    <source>
        <dbReference type="Proteomes" id="UP000030675"/>
    </source>
</evidence>
<protein>
    <recommendedName>
        <fullName evidence="2">Thiamine-binding protein domain-containing protein</fullName>
    </recommendedName>
</protein>
<dbReference type="PANTHER" id="PTHR33777">
    <property type="entry name" value="UPF0045 PROTEIN ECM15"/>
    <property type="match status" value="1"/>
</dbReference>
<evidence type="ECO:0000259" key="2">
    <source>
        <dbReference type="Pfam" id="PF01910"/>
    </source>
</evidence>
<dbReference type="PANTHER" id="PTHR33777:SF1">
    <property type="entry name" value="UPF0045 PROTEIN ECM15"/>
    <property type="match status" value="1"/>
</dbReference>
<dbReference type="Proteomes" id="UP000030675">
    <property type="component" value="Unassembled WGS sequence"/>
</dbReference>
<dbReference type="Gene3D" id="3.30.70.930">
    <property type="match status" value="1"/>
</dbReference>
<evidence type="ECO:0000256" key="1">
    <source>
        <dbReference type="ARBA" id="ARBA00010272"/>
    </source>
</evidence>
<dbReference type="GO" id="GO:0005829">
    <property type="term" value="C:cytosol"/>
    <property type="evidence" value="ECO:0007669"/>
    <property type="project" value="TreeGrafter"/>
</dbReference>
<reference evidence="4" key="1">
    <citation type="submission" date="2012-12" db="EMBL/GenBank/DDBJ databases">
        <title>Genome Sequence of Photobacterium leiognathi lrivu.4.1.</title>
        <authorList>
            <person name="Urbanczyk H."/>
            <person name="Ogura Y."/>
            <person name="Hayashi T."/>
            <person name="Dunlap P.V."/>
        </authorList>
    </citation>
    <scope>NUCLEOTIDE SEQUENCE [LARGE SCALE GENOMIC DNA]</scope>
    <source>
        <strain evidence="4">lrivu.4.1</strain>
    </source>
</reference>
<dbReference type="InterPro" id="IPR029756">
    <property type="entry name" value="MTH1187/YkoF-like"/>
</dbReference>
<comment type="similarity">
    <text evidence="1">Belongs to the UPF0045 family.</text>
</comment>
<organism evidence="3 4">
    <name type="scientific">Photobacterium leiognathi lrivu.4.1</name>
    <dbReference type="NCBI Taxonomy" id="1248232"/>
    <lineage>
        <taxon>Bacteria</taxon>
        <taxon>Pseudomonadati</taxon>
        <taxon>Pseudomonadota</taxon>
        <taxon>Gammaproteobacteria</taxon>
        <taxon>Vibrionales</taxon>
        <taxon>Vibrionaceae</taxon>
        <taxon>Photobacterium</taxon>
    </lineage>
</organism>
<dbReference type="InterPro" id="IPR002767">
    <property type="entry name" value="Thiamine_BP"/>
</dbReference>
<dbReference type="AlphaFoldDB" id="V5F5E7"/>
<dbReference type="HOGENOM" id="CLU_137479_2_0_6"/>
<dbReference type="eggNOG" id="COG0011">
    <property type="taxonomic scope" value="Bacteria"/>
</dbReference>
<proteinExistence type="inferred from homology"/>
<evidence type="ECO:0000313" key="3">
    <source>
        <dbReference type="EMBL" id="GAD28626.1"/>
    </source>
</evidence>
<dbReference type="InterPro" id="IPR051614">
    <property type="entry name" value="UPF0045_domain"/>
</dbReference>
<dbReference type="SUPFAM" id="SSF89957">
    <property type="entry name" value="MTH1187/YkoF-like"/>
    <property type="match status" value="1"/>
</dbReference>
<name>V5F5E7_PHOLE</name>
<dbReference type="EMBL" id="DF196808">
    <property type="protein sequence ID" value="GAD28626.1"/>
    <property type="molecule type" value="Genomic_DNA"/>
</dbReference>
<feature type="domain" description="Thiamine-binding protein" evidence="2">
    <location>
        <begin position="35"/>
        <end position="112"/>
    </location>
</feature>
<sequence length="134" mass="14856">MLLIDVTIRNSIPTETDEKLLMSAQKPLLDEVMLAFQVIPRVKEGNNFEVVDKAIEVVKTSGVPFQVSAMETTLKGELNQLLEIVKDAQQACYDAGAVEVITNIKVHSKTEAAIDTFCTYDRGVTKANHMFVKN</sequence>
<dbReference type="Pfam" id="PF01910">
    <property type="entry name" value="Thiamine_BP"/>
    <property type="match status" value="1"/>
</dbReference>
<accession>V5F5E7</accession>
<gene>
    <name evidence="3" type="ORF">PLEI_0269</name>
</gene>